<name>A0A9P9G0I5_FUSRE</name>
<evidence type="ECO:0000256" key="1">
    <source>
        <dbReference type="SAM" id="MobiDB-lite"/>
    </source>
</evidence>
<feature type="non-terminal residue" evidence="2">
    <location>
        <position position="79"/>
    </location>
</feature>
<dbReference type="GeneID" id="70224213"/>
<dbReference type="EMBL" id="JAGMUX010000024">
    <property type="protein sequence ID" value="KAH7228587.1"/>
    <property type="molecule type" value="Genomic_DNA"/>
</dbReference>
<evidence type="ECO:0000313" key="3">
    <source>
        <dbReference type="Proteomes" id="UP000720189"/>
    </source>
</evidence>
<reference evidence="2" key="1">
    <citation type="journal article" date="2021" name="Nat. Commun.">
        <title>Genetic determinants of endophytism in the Arabidopsis root mycobiome.</title>
        <authorList>
            <person name="Mesny F."/>
            <person name="Miyauchi S."/>
            <person name="Thiergart T."/>
            <person name="Pickel B."/>
            <person name="Atanasova L."/>
            <person name="Karlsson M."/>
            <person name="Huettel B."/>
            <person name="Barry K.W."/>
            <person name="Haridas S."/>
            <person name="Chen C."/>
            <person name="Bauer D."/>
            <person name="Andreopoulos W."/>
            <person name="Pangilinan J."/>
            <person name="LaButti K."/>
            <person name="Riley R."/>
            <person name="Lipzen A."/>
            <person name="Clum A."/>
            <person name="Drula E."/>
            <person name="Henrissat B."/>
            <person name="Kohler A."/>
            <person name="Grigoriev I.V."/>
            <person name="Martin F.M."/>
            <person name="Hacquard S."/>
        </authorList>
    </citation>
    <scope>NUCLEOTIDE SEQUENCE</scope>
    <source>
        <strain evidence="2">MPI-CAGE-AT-0023</strain>
    </source>
</reference>
<evidence type="ECO:0000313" key="2">
    <source>
        <dbReference type="EMBL" id="KAH7228587.1"/>
    </source>
</evidence>
<comment type="caution">
    <text evidence="2">The sequence shown here is derived from an EMBL/GenBank/DDBJ whole genome shotgun (WGS) entry which is preliminary data.</text>
</comment>
<accession>A0A9P9G0I5</accession>
<dbReference type="AlphaFoldDB" id="A0A9P9G0I5"/>
<sequence>MGRASPTTTGELATSREVPLGGNEYRKRSSMYTAPIQEALQMIRARISMAAIVDSLAQHVLCSIRRLFGAYGPPDEKYT</sequence>
<dbReference type="RefSeq" id="XP_046042824.1">
    <property type="nucleotide sequence ID" value="XM_046194259.1"/>
</dbReference>
<proteinExistence type="predicted"/>
<organism evidence="2 3">
    <name type="scientific">Fusarium redolens</name>
    <dbReference type="NCBI Taxonomy" id="48865"/>
    <lineage>
        <taxon>Eukaryota</taxon>
        <taxon>Fungi</taxon>
        <taxon>Dikarya</taxon>
        <taxon>Ascomycota</taxon>
        <taxon>Pezizomycotina</taxon>
        <taxon>Sordariomycetes</taxon>
        <taxon>Hypocreomycetidae</taxon>
        <taxon>Hypocreales</taxon>
        <taxon>Nectriaceae</taxon>
        <taxon>Fusarium</taxon>
        <taxon>Fusarium redolens species complex</taxon>
    </lineage>
</organism>
<protein>
    <submittedName>
        <fullName evidence="2">Uncharacterized protein</fullName>
    </submittedName>
</protein>
<feature type="region of interest" description="Disordered" evidence="1">
    <location>
        <begin position="1"/>
        <end position="24"/>
    </location>
</feature>
<dbReference type="Proteomes" id="UP000720189">
    <property type="component" value="Unassembled WGS sequence"/>
</dbReference>
<keyword evidence="3" id="KW-1185">Reference proteome</keyword>
<gene>
    <name evidence="2" type="ORF">BKA55DRAFT_583981</name>
</gene>
<feature type="compositionally biased region" description="Polar residues" evidence="1">
    <location>
        <begin position="1"/>
        <end position="12"/>
    </location>
</feature>